<dbReference type="InterPro" id="IPR038005">
    <property type="entry name" value="RX-like_CC"/>
</dbReference>
<dbReference type="GO" id="GO:0002758">
    <property type="term" value="P:innate immune response-activating signaling pathway"/>
    <property type="evidence" value="ECO:0007669"/>
    <property type="project" value="UniProtKB-ARBA"/>
</dbReference>
<reference evidence="11" key="1">
    <citation type="journal article" date="2013" name="Nature">
        <title>Draft genome of the wheat A-genome progenitor Triticum urartu.</title>
        <authorList>
            <person name="Ling H.Q."/>
            <person name="Zhao S."/>
            <person name="Liu D."/>
            <person name="Wang J."/>
            <person name="Sun H."/>
            <person name="Zhang C."/>
            <person name="Fan H."/>
            <person name="Li D."/>
            <person name="Dong L."/>
            <person name="Tao Y."/>
            <person name="Gao C."/>
            <person name="Wu H."/>
            <person name="Li Y."/>
            <person name="Cui Y."/>
            <person name="Guo X."/>
            <person name="Zheng S."/>
            <person name="Wang B."/>
            <person name="Yu K."/>
            <person name="Liang Q."/>
            <person name="Yang W."/>
            <person name="Lou X."/>
            <person name="Chen J."/>
            <person name="Feng M."/>
            <person name="Jian J."/>
            <person name="Zhang X."/>
            <person name="Luo G."/>
            <person name="Jiang Y."/>
            <person name="Liu J."/>
            <person name="Wang Z."/>
            <person name="Sha Y."/>
            <person name="Zhang B."/>
            <person name="Wu H."/>
            <person name="Tang D."/>
            <person name="Shen Q."/>
            <person name="Xue P."/>
            <person name="Zou S."/>
            <person name="Wang X."/>
            <person name="Liu X."/>
            <person name="Wang F."/>
            <person name="Yang Y."/>
            <person name="An X."/>
            <person name="Dong Z."/>
            <person name="Zhang K."/>
            <person name="Zhang X."/>
            <person name="Luo M.C."/>
            <person name="Dvorak J."/>
            <person name="Tong Y."/>
            <person name="Wang J."/>
            <person name="Yang H."/>
            <person name="Li Z."/>
            <person name="Wang D."/>
            <person name="Zhang A."/>
            <person name="Wang J."/>
        </authorList>
    </citation>
    <scope>NUCLEOTIDE SEQUENCE</scope>
</reference>
<dbReference type="InterPro" id="IPR058922">
    <property type="entry name" value="WHD_DRP"/>
</dbReference>
<evidence type="ECO:0000259" key="8">
    <source>
        <dbReference type="Pfam" id="PF18052"/>
    </source>
</evidence>
<evidence type="ECO:0000256" key="5">
    <source>
        <dbReference type="ARBA" id="ARBA00022821"/>
    </source>
</evidence>
<dbReference type="PANTHER" id="PTHR23155">
    <property type="entry name" value="DISEASE RESISTANCE PROTEIN RP"/>
    <property type="match status" value="1"/>
</dbReference>
<keyword evidence="4" id="KW-0547">Nucleotide-binding</keyword>
<evidence type="ECO:0000256" key="7">
    <source>
        <dbReference type="SAM" id="MobiDB-lite"/>
    </source>
</evidence>
<comment type="similarity">
    <text evidence="1">Belongs to the disease resistance NB-LRR family.</text>
</comment>
<dbReference type="FunFam" id="1.10.10.10:FF:000322">
    <property type="entry name" value="Probable disease resistance protein At1g63360"/>
    <property type="match status" value="1"/>
</dbReference>
<dbReference type="InterPro" id="IPR041118">
    <property type="entry name" value="Rx_N"/>
</dbReference>
<dbReference type="Gene3D" id="3.80.10.10">
    <property type="entry name" value="Ribonuclease Inhibitor"/>
    <property type="match status" value="1"/>
</dbReference>
<dbReference type="CDD" id="cd14798">
    <property type="entry name" value="RX-CC_like"/>
    <property type="match status" value="1"/>
</dbReference>
<dbReference type="InterPro" id="IPR036388">
    <property type="entry name" value="WH-like_DNA-bd_sf"/>
</dbReference>
<accession>M7ZEJ0</accession>
<dbReference type="PANTHER" id="PTHR23155:SF1062">
    <property type="entry name" value="OS11G0579400 PROTEIN"/>
    <property type="match status" value="1"/>
</dbReference>
<name>M7ZEJ0_TRIUA</name>
<dbReference type="Pfam" id="PF23598">
    <property type="entry name" value="LRR_14"/>
    <property type="match status" value="1"/>
</dbReference>
<feature type="domain" description="Disease resistance N-terminal" evidence="8">
    <location>
        <begin position="9"/>
        <end position="84"/>
    </location>
</feature>
<evidence type="ECO:0000256" key="2">
    <source>
        <dbReference type="ARBA" id="ARBA00022614"/>
    </source>
</evidence>
<feature type="domain" description="Disease resistance R13L4/SHOC-2-like LRR" evidence="10">
    <location>
        <begin position="769"/>
        <end position="1113"/>
    </location>
</feature>
<evidence type="ECO:0000256" key="1">
    <source>
        <dbReference type="ARBA" id="ARBA00008894"/>
    </source>
</evidence>
<dbReference type="Pfam" id="PF23559">
    <property type="entry name" value="WHD_DRP"/>
    <property type="match status" value="1"/>
</dbReference>
<dbReference type="GO" id="GO:0000166">
    <property type="term" value="F:nucleotide binding"/>
    <property type="evidence" value="ECO:0007669"/>
    <property type="project" value="UniProtKB-KW"/>
</dbReference>
<gene>
    <name evidence="11" type="ORF">TRIUR3_34241</name>
</gene>
<dbReference type="InterPro" id="IPR044974">
    <property type="entry name" value="Disease_R_plants"/>
</dbReference>
<evidence type="ECO:0000259" key="10">
    <source>
        <dbReference type="Pfam" id="PF23598"/>
    </source>
</evidence>
<keyword evidence="3" id="KW-0677">Repeat</keyword>
<dbReference type="STRING" id="4572.M7ZEJ0"/>
<dbReference type="GO" id="GO:0009626">
    <property type="term" value="P:plant-type hypersensitive response"/>
    <property type="evidence" value="ECO:0007669"/>
    <property type="project" value="UniProtKB-ARBA"/>
</dbReference>
<protein>
    <submittedName>
        <fullName evidence="11">Disease resistance protein RPM1</fullName>
    </submittedName>
</protein>
<dbReference type="GO" id="GO:0042742">
    <property type="term" value="P:defense response to bacterium"/>
    <property type="evidence" value="ECO:0007669"/>
    <property type="project" value="UniProtKB-ARBA"/>
</dbReference>
<dbReference type="eggNOG" id="KOG4658">
    <property type="taxonomic scope" value="Eukaryota"/>
</dbReference>
<evidence type="ECO:0000256" key="4">
    <source>
        <dbReference type="ARBA" id="ARBA00022741"/>
    </source>
</evidence>
<dbReference type="AlphaFoldDB" id="M7ZEJ0"/>
<dbReference type="Gene3D" id="1.10.10.10">
    <property type="entry name" value="Winged helix-like DNA-binding domain superfamily/Winged helix DNA-binding domain"/>
    <property type="match status" value="1"/>
</dbReference>
<evidence type="ECO:0000256" key="3">
    <source>
        <dbReference type="ARBA" id="ARBA00022737"/>
    </source>
</evidence>
<dbReference type="SUPFAM" id="SSF52540">
    <property type="entry name" value="P-loop containing nucleoside triphosphate hydrolases"/>
    <property type="match status" value="1"/>
</dbReference>
<feature type="compositionally biased region" description="Basic and acidic residues" evidence="7">
    <location>
        <begin position="1128"/>
        <end position="1139"/>
    </location>
</feature>
<organism evidence="11">
    <name type="scientific">Triticum urartu</name>
    <name type="common">Red wild einkorn</name>
    <name type="synonym">Crithodium urartu</name>
    <dbReference type="NCBI Taxonomy" id="4572"/>
    <lineage>
        <taxon>Eukaryota</taxon>
        <taxon>Viridiplantae</taxon>
        <taxon>Streptophyta</taxon>
        <taxon>Embryophyta</taxon>
        <taxon>Tracheophyta</taxon>
        <taxon>Spermatophyta</taxon>
        <taxon>Magnoliopsida</taxon>
        <taxon>Liliopsida</taxon>
        <taxon>Poales</taxon>
        <taxon>Poaceae</taxon>
        <taxon>BOP clade</taxon>
        <taxon>Pooideae</taxon>
        <taxon>Triticodae</taxon>
        <taxon>Triticeae</taxon>
        <taxon>Triticinae</taxon>
        <taxon>Triticum</taxon>
    </lineage>
</organism>
<keyword evidence="6" id="KW-0175">Coiled coil</keyword>
<sequence>MAELAGGAVRSLLGVIRDEAKLLGSVRGDVQFIKEEMESMNSFLLHLAGKTPRSGEHGEQVRTWMKQVRDLAHDCSNCIDIYLRRGDPAVYRARGILLGYVWWVPWFVKKTLAQHLAATQLRDLKARARDVGERRLRYGVEVPAKAESDKLLTEASSSSSFQAAVGVAAEGDHDLEQDYYAAISDDPRRELAFSKPRIFYKCTEKLIHWLEHQQEHGQFQAIAIAAPDEEDGSQILNEALAHDSVKEKFDHTFILCDWSFLQKTLDSFVKRKEPWDFLDDILQQLKGEADESVKEFGEEDIDEMIGKIKEKIEEHLEEADNKGCLVEPLEVLHSILQVLLQDTNAGEDQNQTQEKILNETVEKMRKYLLVEAAGEKASSCRIGVEHPQFIAILQKLLPKQATTPGKAATTKPGEDHIVKNIKDITLKIQVQITPELLPVSLHQQDKSVEESGKDQPSQQDCRERIEQVLRRIKEHLLIQETVGRVREHLRGTRTLVVLHNASGYKWDETAKALQDLGCSSIKVVVTTKYMQRANEFCYGTEPIVYSSIEYYRSTALQLTNRRVNDDERYNAEIFHEILEKCRVEMSVDPFCIKMFIHALFANPMRSREELDKLSNSLVFGGSMETNGYKMIKFSYDDLPREYKTCLLYLAIFHKDEKINRRRLIGRWVAEGLITRQDWPSSVSQAEHCFEVLADLWLVCPHGIGVAGKVKSITVHEQVYNFITKMARKEHILDTRLSRNLARHFSILSNIRLRPSDSILDFLKQPSRASSQLNLVKVLDLEGCSSLRDNQHWLRNVCTSLILLKYLSLRNTDVTQLPQEINRLQQLEVLDIRHTPMNASAIKHLMLLKLKRLLAGQSIGTDTGGGGGDASTVCTVQKMPHKVRKMTDLEVLSHVQASKHHATELREIGQLWQLRVLGVVIYDWKAQLENLLQGISDLNECLQSLSIEIKPLPITASKAATPCDIPAANAISAHCKNTPKLLESLSISGVTMHGGLLQLFATGCEKLAKVTLDNTLLDQRDMESLAGLHNLRGLRLRHVTLHTGSMLIIQTNGFQNLKYLVVEGGGITDINFEITDIDFGPGEAPKLEKIVWLVDGIESLSGINNLPKLKEIVFNDGVRLPDQVKQTLEDHPNFIDDNRDWQASSPTIP</sequence>
<evidence type="ECO:0000256" key="6">
    <source>
        <dbReference type="ARBA" id="ARBA00023054"/>
    </source>
</evidence>
<dbReference type="InterPro" id="IPR027417">
    <property type="entry name" value="P-loop_NTPase"/>
</dbReference>
<proteinExistence type="inferred from homology"/>
<dbReference type="EMBL" id="KD273400">
    <property type="protein sequence ID" value="EMS46509.1"/>
    <property type="molecule type" value="Genomic_DNA"/>
</dbReference>
<dbReference type="Pfam" id="PF18052">
    <property type="entry name" value="Rx_N"/>
    <property type="match status" value="1"/>
</dbReference>
<evidence type="ECO:0000313" key="11">
    <source>
        <dbReference type="EMBL" id="EMS46509.1"/>
    </source>
</evidence>
<dbReference type="InterPro" id="IPR055414">
    <property type="entry name" value="LRR_R13L4/SHOC2-like"/>
</dbReference>
<keyword evidence="2" id="KW-0433">Leucine-rich repeat</keyword>
<feature type="domain" description="Disease resistance protein winged helix" evidence="9">
    <location>
        <begin position="651"/>
        <end position="722"/>
    </location>
</feature>
<dbReference type="Gene3D" id="1.20.5.4130">
    <property type="match status" value="1"/>
</dbReference>
<dbReference type="SUPFAM" id="SSF52047">
    <property type="entry name" value="RNI-like"/>
    <property type="match status" value="1"/>
</dbReference>
<evidence type="ECO:0000259" key="9">
    <source>
        <dbReference type="Pfam" id="PF23559"/>
    </source>
</evidence>
<keyword evidence="5" id="KW-0611">Plant defense</keyword>
<dbReference type="InterPro" id="IPR032675">
    <property type="entry name" value="LRR_dom_sf"/>
</dbReference>
<feature type="region of interest" description="Disordered" evidence="7">
    <location>
        <begin position="1128"/>
        <end position="1148"/>
    </location>
</feature>
<dbReference type="OMA" id="PRIFYKC"/>